<comment type="caution">
    <text evidence="2">The sequence shown here is derived from an EMBL/GenBank/DDBJ whole genome shotgun (WGS) entry which is preliminary data.</text>
</comment>
<dbReference type="PANTHER" id="PTHR36057:SF1">
    <property type="entry name" value="LIPOPROTEIN LIPID ATTACHMENT SITE-LIKE PROTEIN, PUTATIVE (DUF1223)-RELATED"/>
    <property type="match status" value="1"/>
</dbReference>
<feature type="signal peptide" evidence="1">
    <location>
        <begin position="1"/>
        <end position="25"/>
    </location>
</feature>
<evidence type="ECO:0000256" key="1">
    <source>
        <dbReference type="SAM" id="SignalP"/>
    </source>
</evidence>
<dbReference type="SUPFAM" id="SSF52833">
    <property type="entry name" value="Thioredoxin-like"/>
    <property type="match status" value="1"/>
</dbReference>
<evidence type="ECO:0008006" key="4">
    <source>
        <dbReference type="Google" id="ProtNLM"/>
    </source>
</evidence>
<dbReference type="Pfam" id="PF06764">
    <property type="entry name" value="DUF1223"/>
    <property type="match status" value="1"/>
</dbReference>
<keyword evidence="3" id="KW-1185">Reference proteome</keyword>
<reference evidence="2 3" key="1">
    <citation type="submission" date="2020-08" db="EMBL/GenBank/DDBJ databases">
        <title>Genomic Encyclopedia of Type Strains, Phase IV (KMG-V): Genome sequencing to study the core and pangenomes of soil and plant-associated prokaryotes.</title>
        <authorList>
            <person name="Whitman W."/>
        </authorList>
    </citation>
    <scope>NUCLEOTIDE SEQUENCE [LARGE SCALE GENOMIC DNA]</scope>
    <source>
        <strain evidence="2 3">M8UP14</strain>
    </source>
</reference>
<dbReference type="RefSeq" id="WP_184213620.1">
    <property type="nucleotide sequence ID" value="NZ_JACHIP010000001.1"/>
</dbReference>
<sequence>MHLFPIKSAAALLVLAFTGTIVSQAQAPAAKPAVVLVELFTSEGCSSCPPADALLRQIDHTQTAAGQLIVGISEHVTYWNSLGWQDPFSSSIYTDRQNSYGRRFNLDSVYTPQMVVNGSEQFVGSDKGGLVRAVKEQIGRSESVALNISSVSRSGNSLSVSFSANGAIPSTGVDIIAVVADDSDQSSVQRGENSGRTLTHVSVARSLTRVATLKSAEEKTVSVAIPASFQPTQHHHLILFAQASGYGSVLGADSKPL</sequence>
<name>A0A7W7ZAP3_9BACT</name>
<evidence type="ECO:0000313" key="2">
    <source>
        <dbReference type="EMBL" id="MBB5055886.1"/>
    </source>
</evidence>
<gene>
    <name evidence="2" type="ORF">HDF16_000555</name>
</gene>
<evidence type="ECO:0000313" key="3">
    <source>
        <dbReference type="Proteomes" id="UP000540989"/>
    </source>
</evidence>
<dbReference type="EMBL" id="JACHIP010000001">
    <property type="protein sequence ID" value="MBB5055886.1"/>
    <property type="molecule type" value="Genomic_DNA"/>
</dbReference>
<feature type="chain" id="PRO_5031390829" description="DUF1223 domain-containing protein" evidence="1">
    <location>
        <begin position="26"/>
        <end position="257"/>
    </location>
</feature>
<organism evidence="2 3">
    <name type="scientific">Granulicella aggregans</name>
    <dbReference type="NCBI Taxonomy" id="474949"/>
    <lineage>
        <taxon>Bacteria</taxon>
        <taxon>Pseudomonadati</taxon>
        <taxon>Acidobacteriota</taxon>
        <taxon>Terriglobia</taxon>
        <taxon>Terriglobales</taxon>
        <taxon>Acidobacteriaceae</taxon>
        <taxon>Granulicella</taxon>
    </lineage>
</organism>
<keyword evidence="1" id="KW-0732">Signal</keyword>
<proteinExistence type="predicted"/>
<dbReference type="InterPro" id="IPR010634">
    <property type="entry name" value="DUF1223"/>
</dbReference>
<accession>A0A7W7ZAP3</accession>
<dbReference type="Proteomes" id="UP000540989">
    <property type="component" value="Unassembled WGS sequence"/>
</dbReference>
<dbReference type="AlphaFoldDB" id="A0A7W7ZAP3"/>
<protein>
    <recommendedName>
        <fullName evidence="4">DUF1223 domain-containing protein</fullName>
    </recommendedName>
</protein>
<dbReference type="InterPro" id="IPR036249">
    <property type="entry name" value="Thioredoxin-like_sf"/>
</dbReference>
<dbReference type="PANTHER" id="PTHR36057">
    <property type="match status" value="1"/>
</dbReference>